<feature type="transmembrane region" description="Helical" evidence="2">
    <location>
        <begin position="34"/>
        <end position="54"/>
    </location>
</feature>
<dbReference type="RefSeq" id="WP_143038398.1">
    <property type="nucleotide sequence ID" value="NZ_FNTJ01000003.1"/>
</dbReference>
<evidence type="ECO:0000256" key="2">
    <source>
        <dbReference type="SAM" id="Phobius"/>
    </source>
</evidence>
<name>A0A1H5A9V4_9PSED</name>
<reference evidence="4" key="1">
    <citation type="submission" date="2016-10" db="EMBL/GenBank/DDBJ databases">
        <authorList>
            <person name="Varghese N."/>
            <person name="Submissions S."/>
        </authorList>
    </citation>
    <scope>NUCLEOTIDE SEQUENCE [LARGE SCALE GENOMIC DNA]</scope>
    <source>
        <strain evidence="4">DSM 9751</strain>
    </source>
</reference>
<feature type="transmembrane region" description="Helical" evidence="2">
    <location>
        <begin position="536"/>
        <end position="559"/>
    </location>
</feature>
<keyword evidence="4" id="KW-1185">Reference proteome</keyword>
<accession>A0A1H5A9V4</accession>
<organism evidence="3 4">
    <name type="scientific">Pseudomonas saponiphila</name>
    <dbReference type="NCBI Taxonomy" id="556534"/>
    <lineage>
        <taxon>Bacteria</taxon>
        <taxon>Pseudomonadati</taxon>
        <taxon>Pseudomonadota</taxon>
        <taxon>Gammaproteobacteria</taxon>
        <taxon>Pseudomonadales</taxon>
        <taxon>Pseudomonadaceae</taxon>
        <taxon>Pseudomonas</taxon>
    </lineage>
</organism>
<sequence>MDDPIANLGLIKALASHFLELTAFYIAQWLPYHTALTNAAAKFVFPAGLVWFAFNAAKLPTDKGRTFLGGAALLAFIAVLLSASSRATAVLPGVTLPANVKMANGSVWSYGIGASVYKLFKSAIDSAAGSDQESRQVGLLVAYEMNTAKVGSMWADTPLEELYITYVNNCTRAVMNTATTDSDVKLMGHVGLLGGSGIGWKQSDLELLEAFQAGRSQASDEFYGKGSTVGDNFVADKILFGWVGRNVIAAGSGVGAAWEAWNVSDTVSEAKAKLKAIPPELDPFDDVSRKYPQGFMVPTEQFWRAKFNATATGDKYFNGATHDGGKYLQPELAQAPSSGNASKNHAFYPNTCEEAFEITNLAVAEYRKGWAANPELANRPAEYAETRALEDLALQNDAMLKRAEALRTNDEAQALNSQSQQSVQTGYQETIDETMDAIITMGEKIFEFLLQYKMPFFLSSMSMLLAGLITTLPIFITMSVFLGTKILISYVKLVAFAFTVVLINDAFLSMGADLIANTNRMQLVYTIGNIRDNGALEIASATVKVVVLISITVIEVIIAKMLIWDDVKGMSGFSPSGGAGASFLAAAGAIGAVMKFAAPAGRAVGAASKIASGSKAASGAMRYSGNAAGASSTSVIGTIRTAAAQAPQPQRGGRPGAGGSANLVPPRPTSPGPSASGPSGGGGGSPSGPAGGTS</sequence>
<keyword evidence="2" id="KW-0472">Membrane</keyword>
<feature type="transmembrane region" description="Helical" evidence="2">
    <location>
        <begin position="579"/>
        <end position="598"/>
    </location>
</feature>
<feature type="transmembrane region" description="Helical" evidence="2">
    <location>
        <begin position="456"/>
        <end position="481"/>
    </location>
</feature>
<proteinExistence type="predicted"/>
<protein>
    <recommendedName>
        <fullName evidence="5">TraG-like protein, N-terminal region</fullName>
    </recommendedName>
</protein>
<gene>
    <name evidence="3" type="ORF">SAMN05216178_7033</name>
</gene>
<evidence type="ECO:0000313" key="3">
    <source>
        <dbReference type="EMBL" id="SED38564.1"/>
    </source>
</evidence>
<feature type="compositionally biased region" description="Gly residues" evidence="1">
    <location>
        <begin position="678"/>
        <end position="694"/>
    </location>
</feature>
<keyword evidence="2" id="KW-1133">Transmembrane helix</keyword>
<feature type="transmembrane region" description="Helical" evidence="2">
    <location>
        <begin position="6"/>
        <end position="27"/>
    </location>
</feature>
<evidence type="ECO:0000313" key="4">
    <source>
        <dbReference type="Proteomes" id="UP000198982"/>
    </source>
</evidence>
<dbReference type="EMBL" id="FNTJ01000003">
    <property type="protein sequence ID" value="SED38564.1"/>
    <property type="molecule type" value="Genomic_DNA"/>
</dbReference>
<feature type="transmembrane region" description="Helical" evidence="2">
    <location>
        <begin position="493"/>
        <end position="515"/>
    </location>
</feature>
<dbReference type="Proteomes" id="UP000198982">
    <property type="component" value="Unassembled WGS sequence"/>
</dbReference>
<evidence type="ECO:0000256" key="1">
    <source>
        <dbReference type="SAM" id="MobiDB-lite"/>
    </source>
</evidence>
<dbReference type="AlphaFoldDB" id="A0A1H5A9V4"/>
<keyword evidence="2" id="KW-0812">Transmembrane</keyword>
<feature type="region of interest" description="Disordered" evidence="1">
    <location>
        <begin position="644"/>
        <end position="694"/>
    </location>
</feature>
<evidence type="ECO:0008006" key="5">
    <source>
        <dbReference type="Google" id="ProtNLM"/>
    </source>
</evidence>
<feature type="transmembrane region" description="Helical" evidence="2">
    <location>
        <begin position="66"/>
        <end position="83"/>
    </location>
</feature>